<sequence>MELVNIVLESELEKARLVYEVPDKKCRRTGCEINKAIKYFLSIIKKLIKLDESTFYMVIRDSTLFTFKYDKGNISLVENNFYTYSKELTSKDCNFSNITGICFTINDEMSISIRPKPGYRVSVRSDNSKYY</sequence>
<dbReference type="GO" id="GO:0044423">
    <property type="term" value="C:virion component"/>
    <property type="evidence" value="ECO:0007669"/>
    <property type="project" value="UniProtKB-KW"/>
</dbReference>
<keyword evidence="2" id="KW-0946">Virion</keyword>
<name>A0A1V0QG80_CNPV</name>
<evidence type="ECO:0000256" key="1">
    <source>
        <dbReference type="ARBA" id="ARBA00004328"/>
    </source>
</evidence>
<dbReference type="EMBL" id="KX857215">
    <property type="protein sequence ID" value="ARE67338.1"/>
    <property type="molecule type" value="Genomic_DNA"/>
</dbReference>
<dbReference type="PIRSF" id="PIRSF015797">
    <property type="entry name" value="Virion_core"/>
    <property type="match status" value="1"/>
</dbReference>
<dbReference type="InterPro" id="IPR009201">
    <property type="entry name" value="Virion_core"/>
</dbReference>
<accession>A0A1V0QG80</accession>
<comment type="subcellular location">
    <subcellularLocation>
        <location evidence="1">Virion</location>
    </subcellularLocation>
</comment>
<proteinExistence type="predicted"/>
<evidence type="ECO:0000313" key="3">
    <source>
        <dbReference type="EMBL" id="ARE67338.1"/>
    </source>
</evidence>
<evidence type="ECO:0000256" key="2">
    <source>
        <dbReference type="ARBA" id="ARBA00022844"/>
    </source>
</evidence>
<dbReference type="Pfam" id="PF06138">
    <property type="entry name" value="Chordopox_E11"/>
    <property type="match status" value="1"/>
</dbReference>
<organism evidence="3">
    <name type="scientific">Shearwaterpox virus</name>
    <dbReference type="NCBI Taxonomy" id="1974596"/>
    <lineage>
        <taxon>Viruses</taxon>
        <taxon>Varidnaviria</taxon>
        <taxon>Bamfordvirae</taxon>
        <taxon>Nucleocytoviricota</taxon>
        <taxon>Pokkesviricetes</taxon>
        <taxon>Chitovirales</taxon>
        <taxon>Poxviridae</taxon>
        <taxon>Chordopoxvirinae</taxon>
        <taxon>Avipoxvirus</taxon>
        <taxon>Avipoxvirus canarypox</taxon>
        <taxon>Canarypox virus</taxon>
    </lineage>
</organism>
<dbReference type="Proteomes" id="UP000319767">
    <property type="component" value="Segment"/>
</dbReference>
<gene>
    <name evidence="3" type="primary">SWPV2-114</name>
</gene>
<reference evidence="3" key="1">
    <citation type="journal article" date="2017" name="BMC Genomics">
        <title>Genomic characterization of two novel pathogenic avipoxviruses isolated from pacific shearwaters (Ardenna spp.).</title>
        <authorList>
            <person name="Sarker S."/>
            <person name="Das S."/>
            <person name="Lavers J.L."/>
            <person name="Hutton I."/>
            <person name="Helbig K."/>
            <person name="Imbery J."/>
            <person name="Upton C."/>
            <person name="Raidal S.R."/>
        </authorList>
    </citation>
    <scope>NUCLEOTIDE SEQUENCE [LARGE SCALE GENOMIC DNA]</scope>
    <source>
        <strain evidence="3">SWPV-2</strain>
    </source>
</reference>
<protein>
    <submittedName>
        <fullName evidence="3">SWPV2-ORF114</fullName>
    </submittedName>
</protein>